<dbReference type="Gene3D" id="3.20.170.30">
    <property type="match status" value="1"/>
</dbReference>
<dbReference type="AlphaFoldDB" id="D8J4I6"/>
<feature type="compositionally biased region" description="Low complexity" evidence="6">
    <location>
        <begin position="202"/>
        <end position="218"/>
    </location>
</feature>
<evidence type="ECO:0000256" key="1">
    <source>
        <dbReference type="ARBA" id="ARBA00009836"/>
    </source>
</evidence>
<accession>D8J4I6</accession>
<feature type="compositionally biased region" description="Low complexity" evidence="6">
    <location>
        <begin position="242"/>
        <end position="252"/>
    </location>
</feature>
<dbReference type="Pfam" id="PF01885">
    <property type="entry name" value="PTS_2-RNA"/>
    <property type="match status" value="1"/>
</dbReference>
<dbReference type="PANTHER" id="PTHR12684:SF2">
    <property type="entry name" value="TRNA 2'-PHOSPHOTRANSFERASE 1"/>
    <property type="match status" value="1"/>
</dbReference>
<dbReference type="EMBL" id="CP002062">
    <property type="protein sequence ID" value="ADJ13548.1"/>
    <property type="molecule type" value="Genomic_DNA"/>
</dbReference>
<dbReference type="Gene3D" id="1.10.10.970">
    <property type="entry name" value="RNA 2'-phosphotransferase, Tpt1/KptA family, N-terminal domain"/>
    <property type="match status" value="1"/>
</dbReference>
<evidence type="ECO:0000313" key="10">
    <source>
        <dbReference type="Proteomes" id="UP000011645"/>
    </source>
</evidence>
<evidence type="ECO:0000256" key="5">
    <source>
        <dbReference type="HAMAP-Rule" id="MF_00299"/>
    </source>
</evidence>
<evidence type="ECO:0000256" key="3">
    <source>
        <dbReference type="ARBA" id="ARBA00023027"/>
    </source>
</evidence>
<evidence type="ECO:0000313" key="8">
    <source>
        <dbReference type="EMBL" id="ELY32977.1"/>
    </source>
</evidence>
<reference evidence="7 9" key="1">
    <citation type="journal article" date="2010" name="J. Bacteriol.">
        <title>Complete genome sequence of Halalkalicoccus jeotgali B3(T), an extremely halophilic archaeon.</title>
        <authorList>
            <person name="Roh S.W."/>
            <person name="Nam Y.D."/>
            <person name="Nam S.H."/>
            <person name="Choi S.H."/>
            <person name="Park H.S."/>
            <person name="Bae J.W."/>
        </authorList>
    </citation>
    <scope>NUCLEOTIDE SEQUENCE [LARGE SCALE GENOMIC DNA]</scope>
    <source>
        <strain evidence="7">B3</strain>
        <strain evidence="9">DSM 18796 / CECT 7217 / JCM 14584 / KCTC 4019 / B3</strain>
    </source>
</reference>
<dbReference type="GO" id="GO:0006388">
    <property type="term" value="P:tRNA splicing, via endonucleolytic cleavage and ligation"/>
    <property type="evidence" value="ECO:0007669"/>
    <property type="project" value="UniProtKB-UniRule"/>
</dbReference>
<dbReference type="SUPFAM" id="SSF56399">
    <property type="entry name" value="ADP-ribosylation"/>
    <property type="match status" value="1"/>
</dbReference>
<dbReference type="Proteomes" id="UP000011645">
    <property type="component" value="Unassembled WGS sequence"/>
</dbReference>
<feature type="compositionally biased region" description="Basic residues" evidence="6">
    <location>
        <begin position="219"/>
        <end position="241"/>
    </location>
</feature>
<reference evidence="8 10" key="2">
    <citation type="journal article" date="2014" name="PLoS Genet.">
        <title>Phylogenetically driven sequencing of extremely halophilic archaea reveals strategies for static and dynamic osmo-response.</title>
        <authorList>
            <person name="Becker E.A."/>
            <person name="Seitzer P.M."/>
            <person name="Tritt A."/>
            <person name="Larsen D."/>
            <person name="Krusor M."/>
            <person name="Yao A.I."/>
            <person name="Wu D."/>
            <person name="Madern D."/>
            <person name="Eisen J.A."/>
            <person name="Darling A.E."/>
            <person name="Facciotti M.T."/>
        </authorList>
    </citation>
    <scope>NUCLEOTIDE SEQUENCE [LARGE SCALE GENOMIC DNA]</scope>
    <source>
        <strain evidence="8">B3</strain>
        <strain evidence="10">DSM 18796 / CECT 7217 / JCM 14584 / KCTC 4019 / B3</strain>
    </source>
</reference>
<dbReference type="PANTHER" id="PTHR12684">
    <property type="entry name" value="PUTATIVE PHOSPHOTRANSFERASE"/>
    <property type="match status" value="1"/>
</dbReference>
<protein>
    <recommendedName>
        <fullName evidence="5">Probable RNA 2'-phosphotransferase</fullName>
        <ecNumber evidence="5">2.7.1.-</ecNumber>
    </recommendedName>
</protein>
<sequence length="274" mass="29694">MSEIRRCPGHGAFEGEACPTCAKAGERLLDTGQRRRVSKFMSGALRHFPDDVGLSLDAHGWTVADDLVAAVTAKYDWADPEAVAGVIRTDPKGRFERAGERVRAAYGHSVAVDLDAPETPVSGELYHGTAPENVPAIREEGLRPMDRQQVHLSGTAREAREVGRRHTTDPAVFVVDAAGMETDDHRIVRRGEGVYTTDRAPRSTSRSSISARSASKACSRPRRRPRGTRGRAGGPRRRRPGARGWRSSGRVPRAPPRGRRSPVPSGSGGSLRAI</sequence>
<dbReference type="HAMAP" id="MF_00299">
    <property type="entry name" value="KptA"/>
    <property type="match status" value="1"/>
</dbReference>
<evidence type="ECO:0000256" key="6">
    <source>
        <dbReference type="SAM" id="MobiDB-lite"/>
    </source>
</evidence>
<dbReference type="InterPro" id="IPR022928">
    <property type="entry name" value="RNA_2'-PTrans_KptA"/>
</dbReference>
<dbReference type="HOGENOM" id="CLU_052998_4_1_2"/>
<dbReference type="EC" id="2.7.1.-" evidence="5"/>
<dbReference type="Proteomes" id="UP000000390">
    <property type="component" value="Chromosome"/>
</dbReference>
<dbReference type="EMBL" id="AOHV01000045">
    <property type="protein sequence ID" value="ELY32977.1"/>
    <property type="molecule type" value="Genomic_DNA"/>
</dbReference>
<name>D8J4I6_HALJB</name>
<dbReference type="InterPro" id="IPR042081">
    <property type="entry name" value="RNA_2'-PTrans_C"/>
</dbReference>
<dbReference type="GO" id="GO:0003950">
    <property type="term" value="F:NAD+ poly-ADP-ribosyltransferase activity"/>
    <property type="evidence" value="ECO:0007669"/>
    <property type="project" value="InterPro"/>
</dbReference>
<evidence type="ECO:0000256" key="4">
    <source>
        <dbReference type="ARBA" id="ARBA00025212"/>
    </source>
</evidence>
<evidence type="ECO:0000313" key="9">
    <source>
        <dbReference type="Proteomes" id="UP000000390"/>
    </source>
</evidence>
<dbReference type="STRING" id="795797.HacjB3_00775"/>
<proteinExistence type="inferred from homology"/>
<dbReference type="InterPro" id="IPR042080">
    <property type="entry name" value="RNA_2'-PTrans_N"/>
</dbReference>
<organism evidence="7 9">
    <name type="scientific">Halalkalicoccus jeotgali (strain DSM 18796 / CECT 7217 / JCM 14584 / KCTC 4019 / B3)</name>
    <dbReference type="NCBI Taxonomy" id="795797"/>
    <lineage>
        <taxon>Archaea</taxon>
        <taxon>Methanobacteriati</taxon>
        <taxon>Methanobacteriota</taxon>
        <taxon>Stenosarchaea group</taxon>
        <taxon>Halobacteria</taxon>
        <taxon>Halobacteriales</taxon>
        <taxon>Halococcaceae</taxon>
        <taxon>Halalkalicoccus</taxon>
    </lineage>
</organism>
<dbReference type="GO" id="GO:0000215">
    <property type="term" value="F:tRNA 2'-phosphotransferase activity"/>
    <property type="evidence" value="ECO:0007669"/>
    <property type="project" value="TreeGrafter"/>
</dbReference>
<keyword evidence="10" id="KW-1185">Reference proteome</keyword>
<comment type="function">
    <text evidence="4 5">Removes the 2'-phosphate from RNA via an intermediate in which the phosphate is ADP-ribosylated by NAD followed by a presumed transesterification to release the RNA and generate ADP-ribose 1''-2''-cyclic phosphate (APPR&gt;P). May function as an ADP-ribosylase.</text>
</comment>
<dbReference type="eggNOG" id="arCOG04063">
    <property type="taxonomic scope" value="Archaea"/>
</dbReference>
<keyword evidence="2 5" id="KW-0808">Transferase</keyword>
<gene>
    <name evidence="5" type="primary">kptA</name>
    <name evidence="7" type="ordered locus">HacjB3_00775</name>
    <name evidence="8" type="ORF">C497_18557</name>
</gene>
<evidence type="ECO:0000256" key="2">
    <source>
        <dbReference type="ARBA" id="ARBA00022679"/>
    </source>
</evidence>
<comment type="similarity">
    <text evidence="1 5">Belongs to the KptA/TPT1 family.</text>
</comment>
<dbReference type="KEGG" id="hje:HacjB3_00775"/>
<keyword evidence="3 5" id="KW-0520">NAD</keyword>
<evidence type="ECO:0000313" key="7">
    <source>
        <dbReference type="EMBL" id="ADJ13548.1"/>
    </source>
</evidence>
<dbReference type="InterPro" id="IPR002745">
    <property type="entry name" value="Ptrans_KptA/Tpt1"/>
</dbReference>
<feature type="region of interest" description="Disordered" evidence="6">
    <location>
        <begin position="184"/>
        <end position="274"/>
    </location>
</feature>